<sequence>MVMNVALVVLDTLRYDAFQRHFDWLSGIRFENMWATGRWTVPVHASLFTGKYPSEIGVHAGNTTLDCSEPTLAETLSESGHTTRGFSNNVNITPPFAFDRGFDSFDGGWRVQNLDTDTFDWETFVTETRNRGPWRYLTGLRRCVTEDCATWPSIKRGALLKLRDLGISQQPDDDGASETLEFVRETSFGSDEFLFVNLMEAHWPYEPPESYRRSDSDSLQDGDSYNGLAATLGEGPPIDSVLLERAYDDSVRYLADIYEEIFSVLREDFDYVITLSDHGEMFGEHGVWQHAYGVYPPLTHVPCIISGEGVPDQQCTVPTSILDVHQTVLALMEVNAPSDGRALPTESVDEWEVKQSDSATDEPYACFAEHHGINRRSAARVAADGGDPSEADHELAGVATASGYGYETPDGLSIAEIVGERGDECTASAERFRNHLATHRERIQRRAVEETTTTSSVVQQRLESLGYA</sequence>
<dbReference type="EMBL" id="AOMF01000174">
    <property type="protein sequence ID" value="EMA49529.1"/>
    <property type="molecule type" value="Genomic_DNA"/>
</dbReference>
<dbReference type="SUPFAM" id="SSF53649">
    <property type="entry name" value="Alkaline phosphatase-like"/>
    <property type="match status" value="1"/>
</dbReference>
<evidence type="ECO:0000313" key="3">
    <source>
        <dbReference type="EMBL" id="EMA49529.1"/>
    </source>
</evidence>
<dbReference type="InterPro" id="IPR000917">
    <property type="entry name" value="Sulfatase_N"/>
</dbReference>
<dbReference type="Proteomes" id="UP000011680">
    <property type="component" value="Unassembled WGS sequence"/>
</dbReference>
<proteinExistence type="predicted"/>
<comment type="caution">
    <text evidence="3">The sequence shown here is derived from an EMBL/GenBank/DDBJ whole genome shotgun (WGS) entry which is preliminary data.</text>
</comment>
<dbReference type="PANTHER" id="PTHR43751:SF3">
    <property type="entry name" value="SULFATASE N-TERMINAL DOMAIN-CONTAINING PROTEIN"/>
    <property type="match status" value="1"/>
</dbReference>
<dbReference type="Pfam" id="PF00884">
    <property type="entry name" value="Sulfatase"/>
    <property type="match status" value="1"/>
</dbReference>
<name>M0MXH7_9EURY</name>
<dbReference type="eggNOG" id="arCOG02785">
    <property type="taxonomic scope" value="Archaea"/>
</dbReference>
<organism evidence="3 4">
    <name type="scientific">Halococcus thailandensis JCM 13552</name>
    <dbReference type="NCBI Taxonomy" id="1227457"/>
    <lineage>
        <taxon>Archaea</taxon>
        <taxon>Methanobacteriati</taxon>
        <taxon>Methanobacteriota</taxon>
        <taxon>Stenosarchaea group</taxon>
        <taxon>Halobacteria</taxon>
        <taxon>Halobacteriales</taxon>
        <taxon>Halococcaceae</taxon>
        <taxon>Halococcus</taxon>
    </lineage>
</organism>
<evidence type="ECO:0000313" key="4">
    <source>
        <dbReference type="Proteomes" id="UP000011680"/>
    </source>
</evidence>
<gene>
    <name evidence="3" type="ORF">C451_18373</name>
</gene>
<evidence type="ECO:0000259" key="2">
    <source>
        <dbReference type="Pfam" id="PF00884"/>
    </source>
</evidence>
<accession>M0MXH7</accession>
<feature type="domain" description="Sulfatase N-terminal" evidence="2">
    <location>
        <begin position="24"/>
        <end position="333"/>
    </location>
</feature>
<dbReference type="Gene3D" id="3.40.720.10">
    <property type="entry name" value="Alkaline Phosphatase, subunit A"/>
    <property type="match status" value="1"/>
</dbReference>
<reference evidence="3 4" key="1">
    <citation type="journal article" date="2014" name="PLoS Genet.">
        <title>Phylogenetically driven sequencing of extremely halophilic archaea reveals strategies for static and dynamic osmo-response.</title>
        <authorList>
            <person name="Becker E.A."/>
            <person name="Seitzer P.M."/>
            <person name="Tritt A."/>
            <person name="Larsen D."/>
            <person name="Krusor M."/>
            <person name="Yao A.I."/>
            <person name="Wu D."/>
            <person name="Madern D."/>
            <person name="Eisen J.A."/>
            <person name="Darling A.E."/>
            <person name="Facciotti M.T."/>
        </authorList>
    </citation>
    <scope>NUCLEOTIDE SEQUENCE [LARGE SCALE GENOMIC DNA]</scope>
    <source>
        <strain evidence="3 4">JCM 13552</strain>
    </source>
</reference>
<dbReference type="InterPro" id="IPR052701">
    <property type="entry name" value="GAG_Ulvan_Degrading_Sulfatases"/>
</dbReference>
<dbReference type="STRING" id="1227457.C451_18373"/>
<feature type="region of interest" description="Disordered" evidence="1">
    <location>
        <begin position="448"/>
        <end position="468"/>
    </location>
</feature>
<dbReference type="AlphaFoldDB" id="M0MXH7"/>
<evidence type="ECO:0000256" key="1">
    <source>
        <dbReference type="SAM" id="MobiDB-lite"/>
    </source>
</evidence>
<dbReference type="InterPro" id="IPR017850">
    <property type="entry name" value="Alkaline_phosphatase_core_sf"/>
</dbReference>
<keyword evidence="4" id="KW-1185">Reference proteome</keyword>
<protein>
    <submittedName>
        <fullName evidence="3">Sulfatase</fullName>
    </submittedName>
</protein>
<dbReference type="PATRIC" id="fig|1227457.3.peg.3591"/>
<dbReference type="PANTHER" id="PTHR43751">
    <property type="entry name" value="SULFATASE"/>
    <property type="match status" value="1"/>
</dbReference>